<dbReference type="InterPro" id="IPR000195">
    <property type="entry name" value="Rab-GAP-TBC_dom"/>
</dbReference>
<dbReference type="PANTHER" id="PTHR23354">
    <property type="entry name" value="NUCLEOLAR PROTEIN 7/ESTROGEN RECEPTOR COACTIVATOR-RELATED"/>
    <property type="match status" value="1"/>
</dbReference>
<evidence type="ECO:0000256" key="2">
    <source>
        <dbReference type="ARBA" id="ARBA00004184"/>
    </source>
</evidence>
<dbReference type="InterPro" id="IPR035969">
    <property type="entry name" value="Rab-GAP_TBC_sf"/>
</dbReference>
<evidence type="ECO:0000313" key="10">
    <source>
        <dbReference type="EMBL" id="KHN73573.1"/>
    </source>
</evidence>
<dbReference type="OrthoDB" id="10065050at2759"/>
<protein>
    <submittedName>
        <fullName evidence="10">TBC1 domain family member 24</fullName>
    </submittedName>
</protein>
<evidence type="ECO:0000256" key="4">
    <source>
        <dbReference type="ARBA" id="ARBA00023136"/>
    </source>
</evidence>
<evidence type="ECO:0000256" key="6">
    <source>
        <dbReference type="ARBA" id="ARBA00034103"/>
    </source>
</evidence>
<accession>A0A0B2UVY5</accession>
<reference evidence="10 11" key="1">
    <citation type="submission" date="2014-11" db="EMBL/GenBank/DDBJ databases">
        <title>Genetic blueprint of the zoonotic pathogen Toxocara canis.</title>
        <authorList>
            <person name="Zhu X.-Q."/>
            <person name="Korhonen P.K."/>
            <person name="Cai H."/>
            <person name="Young N.D."/>
            <person name="Nejsum P."/>
            <person name="von Samson-Himmelstjerna G."/>
            <person name="Boag P.R."/>
            <person name="Tan P."/>
            <person name="Li Q."/>
            <person name="Min J."/>
            <person name="Yang Y."/>
            <person name="Wang X."/>
            <person name="Fang X."/>
            <person name="Hall R.S."/>
            <person name="Hofmann A."/>
            <person name="Sternberg P.W."/>
            <person name="Jex A.R."/>
            <person name="Gasser R.B."/>
        </authorList>
    </citation>
    <scope>NUCLEOTIDE SEQUENCE [LARGE SCALE GENOMIC DNA]</scope>
    <source>
        <strain evidence="10">PN_DK_2014</strain>
    </source>
</reference>
<feature type="domain" description="TLDc" evidence="9">
    <location>
        <begin position="500"/>
        <end position="678"/>
    </location>
</feature>
<organism evidence="10 11">
    <name type="scientific">Toxocara canis</name>
    <name type="common">Canine roundworm</name>
    <dbReference type="NCBI Taxonomy" id="6265"/>
    <lineage>
        <taxon>Eukaryota</taxon>
        <taxon>Metazoa</taxon>
        <taxon>Ecdysozoa</taxon>
        <taxon>Nematoda</taxon>
        <taxon>Chromadorea</taxon>
        <taxon>Rhabditida</taxon>
        <taxon>Spirurina</taxon>
        <taxon>Ascaridomorpha</taxon>
        <taxon>Ascaridoidea</taxon>
        <taxon>Toxocaridae</taxon>
        <taxon>Toxocara</taxon>
    </lineage>
</organism>
<sequence length="682" mass="76346">MSAKGAVSEDAEREEENNGKIDGVIEEKPTVLTRASSRSTSFSSRLSTVIRRSLRLGPKRSTTASLDLPTRPLKFSSERESDDGGQKYFTKYADVRIEQYTKPYGTLHELKRLIQLARHSSNISCRVSGRSLTAVLLSFAMIPCLEWRPSSSRSGSLDSGYVSLSHGSLTSKQTDPDRQINRLVSYTKKQIKKFIRYNNWPTGHEIRADLWKELCRDRDFDANRQLYAHEVDAMLQSGVKTLRASFLAADGVVMHDFGLREIGAVSLQRLLIIIESVKPEITYVPVLYPLCALFLHYMKEEDTFSCVMHLMRAGNAFMQQSFIAAAASSRTLLALVKRHKSSIYNLFKRRVGTSDETILVRAVRDWPSWLFRQLPFDYAVRVVDCFIVEGHKMLLRVALAIIYVWSKDKKRDYSNFATKSCEERADALGVLFAETAASCPVSIQTLIDIAVGIRNLKGATITRYQKQFEDLVREEEKSGAAIPRVQPPSQMLYTSPFTSQIVSAEVATAIMCSLPSRFQLETPQLLFRLSDDGSSFTQLWAKIDEVEQTLFAIEASSGEVFGAYCSASWAERCDIHERARSRYFGTGESFVWKVDAKTGRVCIYPWVGSGSIQAVNCPQMFMAADDKSIVIGSGGGDAIAIRDELFKGISSACTTFDSPPLVNGREFVISQLEVFEVRSGPT</sequence>
<evidence type="ECO:0000256" key="5">
    <source>
        <dbReference type="ARBA" id="ARBA00023329"/>
    </source>
</evidence>
<feature type="compositionally biased region" description="Basic and acidic residues" evidence="7">
    <location>
        <begin position="16"/>
        <end position="29"/>
    </location>
</feature>
<dbReference type="InterPro" id="IPR006571">
    <property type="entry name" value="TLDc_dom"/>
</dbReference>
<keyword evidence="3" id="KW-0770">Synapse</keyword>
<proteinExistence type="predicted"/>
<dbReference type="Proteomes" id="UP000031036">
    <property type="component" value="Unassembled WGS sequence"/>
</dbReference>
<dbReference type="PROSITE" id="PS50086">
    <property type="entry name" value="TBC_RABGAP"/>
    <property type="match status" value="1"/>
</dbReference>
<dbReference type="SMART" id="SM00164">
    <property type="entry name" value="TBC"/>
    <property type="match status" value="1"/>
</dbReference>
<feature type="domain" description="Rab-GAP TBC" evidence="8">
    <location>
        <begin position="201"/>
        <end position="390"/>
    </location>
</feature>
<dbReference type="OMA" id="WGRTEHC"/>
<dbReference type="Pfam" id="PF00566">
    <property type="entry name" value="RabGAP-TBC"/>
    <property type="match status" value="1"/>
</dbReference>
<comment type="subcellular location">
    <subcellularLocation>
        <location evidence="1">Cytoplasmic vesicle membrane</location>
    </subcellularLocation>
    <subcellularLocation>
        <location evidence="2">Endomembrane system</location>
        <topology evidence="2">Peripheral membrane protein</topology>
    </subcellularLocation>
    <subcellularLocation>
        <location evidence="6">Synapse</location>
    </subcellularLocation>
</comment>
<keyword evidence="11" id="KW-1185">Reference proteome</keyword>
<dbReference type="EMBL" id="JPKZ01003102">
    <property type="protein sequence ID" value="KHN73573.1"/>
    <property type="molecule type" value="Genomic_DNA"/>
</dbReference>
<name>A0A0B2UVY5_TOXCA</name>
<dbReference type="PANTHER" id="PTHR23354:SF122">
    <property type="entry name" value="GTPASE-ACTIVATING PROTEIN SKYWALKER"/>
    <property type="match status" value="1"/>
</dbReference>
<dbReference type="Gene3D" id="1.10.472.80">
    <property type="entry name" value="Ypt/Rab-GAP domain of gyp1p, domain 3"/>
    <property type="match status" value="1"/>
</dbReference>
<comment type="caution">
    <text evidence="10">The sequence shown here is derived from an EMBL/GenBank/DDBJ whole genome shotgun (WGS) entry which is preliminary data.</text>
</comment>
<evidence type="ECO:0000256" key="1">
    <source>
        <dbReference type="ARBA" id="ARBA00004156"/>
    </source>
</evidence>
<dbReference type="STRING" id="6265.A0A0B2UVY5"/>
<keyword evidence="4" id="KW-0472">Membrane</keyword>
<gene>
    <name evidence="10" type="primary">Tbc1d24</name>
    <name evidence="10" type="ORF">Tcan_11051</name>
</gene>
<evidence type="ECO:0000256" key="3">
    <source>
        <dbReference type="ARBA" id="ARBA00023018"/>
    </source>
</evidence>
<evidence type="ECO:0000256" key="7">
    <source>
        <dbReference type="SAM" id="MobiDB-lite"/>
    </source>
</evidence>
<dbReference type="GO" id="GO:0045202">
    <property type="term" value="C:synapse"/>
    <property type="evidence" value="ECO:0007669"/>
    <property type="project" value="UniProtKB-SubCell"/>
</dbReference>
<dbReference type="SUPFAM" id="SSF47923">
    <property type="entry name" value="Ypt/Rab-GAP domain of gyp1p"/>
    <property type="match status" value="2"/>
</dbReference>
<evidence type="ECO:0000259" key="9">
    <source>
        <dbReference type="PROSITE" id="PS51886"/>
    </source>
</evidence>
<dbReference type="PROSITE" id="PS51886">
    <property type="entry name" value="TLDC"/>
    <property type="match status" value="1"/>
</dbReference>
<dbReference type="Gene3D" id="1.10.8.270">
    <property type="entry name" value="putative rabgap domain of human tbc1 domain family member 14 like domains"/>
    <property type="match status" value="1"/>
</dbReference>
<evidence type="ECO:0000259" key="8">
    <source>
        <dbReference type="PROSITE" id="PS50086"/>
    </source>
</evidence>
<dbReference type="GO" id="GO:0030659">
    <property type="term" value="C:cytoplasmic vesicle membrane"/>
    <property type="evidence" value="ECO:0007669"/>
    <property type="project" value="UniProtKB-SubCell"/>
</dbReference>
<evidence type="ECO:0000313" key="11">
    <source>
        <dbReference type="Proteomes" id="UP000031036"/>
    </source>
</evidence>
<dbReference type="SMART" id="SM00584">
    <property type="entry name" value="TLDc"/>
    <property type="match status" value="1"/>
</dbReference>
<dbReference type="AlphaFoldDB" id="A0A0B2UVY5"/>
<keyword evidence="5" id="KW-0968">Cytoplasmic vesicle</keyword>
<dbReference type="Pfam" id="PF07534">
    <property type="entry name" value="TLD"/>
    <property type="match status" value="1"/>
</dbReference>
<feature type="region of interest" description="Disordered" evidence="7">
    <location>
        <begin position="1"/>
        <end position="37"/>
    </location>
</feature>
<dbReference type="GO" id="GO:0012505">
    <property type="term" value="C:endomembrane system"/>
    <property type="evidence" value="ECO:0007669"/>
    <property type="project" value="UniProtKB-SubCell"/>
</dbReference>